<dbReference type="Proteomes" id="UP000663193">
    <property type="component" value="Chromosome 22"/>
</dbReference>
<evidence type="ECO:0000313" key="2">
    <source>
        <dbReference type="EMBL" id="QRD07376.1"/>
    </source>
</evidence>
<evidence type="ECO:0000313" key="3">
    <source>
        <dbReference type="Proteomes" id="UP000663193"/>
    </source>
</evidence>
<proteinExistence type="predicted"/>
<protein>
    <submittedName>
        <fullName evidence="2">Uncharacterized protein</fullName>
    </submittedName>
</protein>
<sequence>MNHECLVTVAAHRDEAHENLTSVSTKSPCSRRTGSFSDARSHRAASIGRPATAFSARMLDEAPLA</sequence>
<gene>
    <name evidence="2" type="ORF">JI435_424310</name>
</gene>
<name>A0A7U2ICM3_PHANO</name>
<reference evidence="3" key="1">
    <citation type="journal article" date="2021" name="BMC Genomics">
        <title>Chromosome-level genome assembly and manually-curated proteome of model necrotroph Parastagonospora nodorum Sn15 reveals a genome-wide trove of candidate effector homologs, and redundancy of virulence-related functions within an accessory chromosome.</title>
        <authorList>
            <person name="Bertazzoni S."/>
            <person name="Jones D.A.B."/>
            <person name="Phan H.T."/>
            <person name="Tan K.-C."/>
            <person name="Hane J.K."/>
        </authorList>
    </citation>
    <scope>NUCLEOTIDE SEQUENCE [LARGE SCALE GENOMIC DNA]</scope>
    <source>
        <strain evidence="3">SN15 / ATCC MYA-4574 / FGSC 10173)</strain>
    </source>
</reference>
<dbReference type="EMBL" id="CP069044">
    <property type="protein sequence ID" value="QRD07376.1"/>
    <property type="molecule type" value="Genomic_DNA"/>
</dbReference>
<feature type="compositionally biased region" description="Polar residues" evidence="1">
    <location>
        <begin position="19"/>
        <end position="38"/>
    </location>
</feature>
<evidence type="ECO:0000256" key="1">
    <source>
        <dbReference type="SAM" id="MobiDB-lite"/>
    </source>
</evidence>
<organism evidence="2 3">
    <name type="scientific">Phaeosphaeria nodorum (strain SN15 / ATCC MYA-4574 / FGSC 10173)</name>
    <name type="common">Glume blotch fungus</name>
    <name type="synonym">Parastagonospora nodorum</name>
    <dbReference type="NCBI Taxonomy" id="321614"/>
    <lineage>
        <taxon>Eukaryota</taxon>
        <taxon>Fungi</taxon>
        <taxon>Dikarya</taxon>
        <taxon>Ascomycota</taxon>
        <taxon>Pezizomycotina</taxon>
        <taxon>Dothideomycetes</taxon>
        <taxon>Pleosporomycetidae</taxon>
        <taxon>Pleosporales</taxon>
        <taxon>Pleosporineae</taxon>
        <taxon>Phaeosphaeriaceae</taxon>
        <taxon>Parastagonospora</taxon>
    </lineage>
</organism>
<accession>A0A7U2ICM3</accession>
<dbReference type="VEuPathDB" id="FungiDB:JI435_424310"/>
<keyword evidence="3" id="KW-1185">Reference proteome</keyword>
<feature type="region of interest" description="Disordered" evidence="1">
    <location>
        <begin position="17"/>
        <end position="52"/>
    </location>
</feature>
<dbReference type="AlphaFoldDB" id="A0A7U2ICM3"/>